<accession>A0ACB6RA43</accession>
<organism evidence="1 2">
    <name type="scientific">Lindgomyces ingoldianus</name>
    <dbReference type="NCBI Taxonomy" id="673940"/>
    <lineage>
        <taxon>Eukaryota</taxon>
        <taxon>Fungi</taxon>
        <taxon>Dikarya</taxon>
        <taxon>Ascomycota</taxon>
        <taxon>Pezizomycotina</taxon>
        <taxon>Dothideomycetes</taxon>
        <taxon>Pleosporomycetidae</taxon>
        <taxon>Pleosporales</taxon>
        <taxon>Lindgomycetaceae</taxon>
        <taxon>Lindgomyces</taxon>
    </lineage>
</organism>
<dbReference type="EMBL" id="MU003495">
    <property type="protein sequence ID" value="KAF2476143.1"/>
    <property type="molecule type" value="Genomic_DNA"/>
</dbReference>
<comment type="caution">
    <text evidence="1">The sequence shown here is derived from an EMBL/GenBank/DDBJ whole genome shotgun (WGS) entry which is preliminary data.</text>
</comment>
<proteinExistence type="predicted"/>
<dbReference type="Proteomes" id="UP000799755">
    <property type="component" value="Unassembled WGS sequence"/>
</dbReference>
<keyword evidence="2" id="KW-1185">Reference proteome</keyword>
<gene>
    <name evidence="1" type="ORF">BDR25DRAFT_339977</name>
</gene>
<protein>
    <submittedName>
        <fullName evidence="1">TEA-domain-containing protein</fullName>
    </submittedName>
</protein>
<sequence length="757" mass="86027">MELHSVLPSNAPALPPTPLPESAIPSRVLQERSGNRGNTYTDDSNVWKSSFPPVENFYSHNVGGDFFAEGIAAHLCDEKSEEQINHETAKLWRLLEQSEKYRKYRARQPKTKKEREQKWPDNLEHAFFRGLVRWAPMGRRKLMIEGEFRGRNELVADSIRKDTGIRRTRKQVSSHIQVLKSILSDMPRVLVHMSTEDLGRKTHRHSAGHPGHLRNRHGLKPSSYDHTTPPSMNPWQGYCPLPSSQMVGRSADHTYGLTNFAMFVQDASKRPVHYYTRLAENSRLEDLNVTDMGSWNQQYPELAFHGTEQLRDRQIIVCDTSIKIMTDKPPQDSELSVQFDVTSPHDLSAFEPLQSRTRFYDSGELADQIDVGAVKKETHCDCEYDAETGRVRMKFGSRFWVGRMSRFSRECRDSRMLDEKNARMRVDINVRRPLQCMTAVQDLYGVARSTGISMCFLTILWRFHQTRSTCELGTTNWRIARFPSPEQRWVKTEGIGTAKDIKGLMDSTSSPPGSVYSSLPLRFPNQPFSQHPHQLDLESLSTIALEGIGDYPHSATAPSMATDYLQTHSLPGLHHAQGTAVSQSQGFHSTNDIDFTSEHINLCLEPAIHLDAYENYGSRAPSLNPLNSIVSLEHSHTDNSFNDISLSVTTSTCYPTKPWPYPDLIEKLEGVAEQTHRSVFDHGTRFRDIARHSVLHDGQVANGMWKLQSSSHEDTAMADARIIEEPMSQEGTEEHGMGVVGLIDREQRTREGKYQPY</sequence>
<reference evidence="1" key="1">
    <citation type="journal article" date="2020" name="Stud. Mycol.">
        <title>101 Dothideomycetes genomes: a test case for predicting lifestyles and emergence of pathogens.</title>
        <authorList>
            <person name="Haridas S."/>
            <person name="Albert R."/>
            <person name="Binder M."/>
            <person name="Bloem J."/>
            <person name="Labutti K."/>
            <person name="Salamov A."/>
            <person name="Andreopoulos B."/>
            <person name="Baker S."/>
            <person name="Barry K."/>
            <person name="Bills G."/>
            <person name="Bluhm B."/>
            <person name="Cannon C."/>
            <person name="Castanera R."/>
            <person name="Culley D."/>
            <person name="Daum C."/>
            <person name="Ezra D."/>
            <person name="Gonzalez J."/>
            <person name="Henrissat B."/>
            <person name="Kuo A."/>
            <person name="Liang C."/>
            <person name="Lipzen A."/>
            <person name="Lutzoni F."/>
            <person name="Magnuson J."/>
            <person name="Mondo S."/>
            <person name="Nolan M."/>
            <person name="Ohm R."/>
            <person name="Pangilinan J."/>
            <person name="Park H.-J."/>
            <person name="Ramirez L."/>
            <person name="Alfaro M."/>
            <person name="Sun H."/>
            <person name="Tritt A."/>
            <person name="Yoshinaga Y."/>
            <person name="Zwiers L.-H."/>
            <person name="Turgeon B."/>
            <person name="Goodwin S."/>
            <person name="Spatafora J."/>
            <person name="Crous P."/>
            <person name="Grigoriev I."/>
        </authorList>
    </citation>
    <scope>NUCLEOTIDE SEQUENCE</scope>
    <source>
        <strain evidence="1">ATCC 200398</strain>
    </source>
</reference>
<evidence type="ECO:0000313" key="1">
    <source>
        <dbReference type="EMBL" id="KAF2476143.1"/>
    </source>
</evidence>
<name>A0ACB6RA43_9PLEO</name>
<evidence type="ECO:0000313" key="2">
    <source>
        <dbReference type="Proteomes" id="UP000799755"/>
    </source>
</evidence>